<feature type="binding site" evidence="12">
    <location>
        <position position="564"/>
    </location>
    <ligand>
        <name>Zn(2+)</name>
        <dbReference type="ChEBI" id="CHEBI:29105"/>
    </ligand>
</feature>
<dbReference type="FunFam" id="3.30.930.10:FF:000004">
    <property type="entry name" value="Alanine--tRNA ligase"/>
    <property type="match status" value="1"/>
</dbReference>
<organism evidence="15">
    <name type="scientific">Salmonella enterica</name>
    <name type="common">Salmonella choleraesuis</name>
    <dbReference type="NCBI Taxonomy" id="28901"/>
    <lineage>
        <taxon>Bacteria</taxon>
        <taxon>Pseudomonadati</taxon>
        <taxon>Pseudomonadota</taxon>
        <taxon>Gammaproteobacteria</taxon>
        <taxon>Enterobacterales</taxon>
        <taxon>Enterobacteriaceae</taxon>
        <taxon>Salmonella</taxon>
    </lineage>
</organism>
<keyword evidence="5 12" id="KW-0479">Metal-binding</keyword>
<keyword evidence="6 12" id="KW-0547">Nucleotide-binding</keyword>
<dbReference type="GO" id="GO:0000049">
    <property type="term" value="F:tRNA binding"/>
    <property type="evidence" value="ECO:0007669"/>
    <property type="project" value="UniProtKB-KW"/>
</dbReference>
<accession>A0A5Y9PZ20</accession>
<dbReference type="InterPro" id="IPR050058">
    <property type="entry name" value="Ala-tRNA_ligase"/>
</dbReference>
<dbReference type="SUPFAM" id="SSF55186">
    <property type="entry name" value="ThrRS/AlaRS common domain"/>
    <property type="match status" value="1"/>
</dbReference>
<evidence type="ECO:0000256" key="10">
    <source>
        <dbReference type="ARBA" id="ARBA00022917"/>
    </source>
</evidence>
<dbReference type="SUPFAM" id="SSF50447">
    <property type="entry name" value="Translation proteins"/>
    <property type="match status" value="1"/>
</dbReference>
<keyword evidence="7 12" id="KW-0862">Zinc</keyword>
<feature type="domain" description="Alanyl-transfer RNA synthetases family profile" evidence="14">
    <location>
        <begin position="3"/>
        <end position="709"/>
    </location>
</feature>
<keyword evidence="8 12" id="KW-0067">ATP-binding</keyword>
<dbReference type="FunFam" id="3.30.54.20:FF:000001">
    <property type="entry name" value="Alanine--tRNA ligase"/>
    <property type="match status" value="1"/>
</dbReference>
<dbReference type="EMBL" id="AALNJJ010000010">
    <property type="protein sequence ID" value="EDB4030445.1"/>
    <property type="molecule type" value="Genomic_DNA"/>
</dbReference>
<dbReference type="SMART" id="SM00863">
    <property type="entry name" value="tRNA_SAD"/>
    <property type="match status" value="1"/>
</dbReference>
<dbReference type="HAMAP" id="MF_00036_B">
    <property type="entry name" value="Ala_tRNA_synth_B"/>
    <property type="match status" value="1"/>
</dbReference>
<comment type="subcellular location">
    <subcellularLocation>
        <location evidence="1 12">Cytoplasm</location>
    </subcellularLocation>
</comment>
<dbReference type="Gene3D" id="3.10.310.40">
    <property type="match status" value="1"/>
</dbReference>
<protein>
    <recommendedName>
        <fullName evidence="12">Alanine--tRNA ligase</fullName>
        <ecNumber evidence="12">6.1.1.7</ecNumber>
    </recommendedName>
    <alternativeName>
        <fullName evidence="12">Alanyl-tRNA synthetase</fullName>
        <shortName evidence="12">AlaRS</shortName>
    </alternativeName>
</protein>
<dbReference type="InterPro" id="IPR002318">
    <property type="entry name" value="Ala-tRNA-lgiase_IIc"/>
</dbReference>
<feature type="binding site" evidence="12">
    <location>
        <position position="670"/>
    </location>
    <ligand>
        <name>Zn(2+)</name>
        <dbReference type="ChEBI" id="CHEBI:29105"/>
    </ligand>
</feature>
<dbReference type="EMBL" id="AAKCWS010000013">
    <property type="protein sequence ID" value="ECQ7806597.1"/>
    <property type="molecule type" value="Genomic_DNA"/>
</dbReference>
<evidence type="ECO:0000256" key="1">
    <source>
        <dbReference type="ARBA" id="ARBA00004496"/>
    </source>
</evidence>
<dbReference type="Gene3D" id="3.30.980.10">
    <property type="entry name" value="Threonyl-trna Synthetase, Chain A, domain 2"/>
    <property type="match status" value="1"/>
</dbReference>
<evidence type="ECO:0000256" key="9">
    <source>
        <dbReference type="ARBA" id="ARBA00022884"/>
    </source>
</evidence>
<keyword evidence="3 12" id="KW-0820">tRNA-binding</keyword>
<evidence type="ECO:0000256" key="4">
    <source>
        <dbReference type="ARBA" id="ARBA00022598"/>
    </source>
</evidence>
<evidence type="ECO:0000256" key="12">
    <source>
        <dbReference type="HAMAP-Rule" id="MF_00036"/>
    </source>
</evidence>
<dbReference type="FunFam" id="3.30.980.10:FF:000004">
    <property type="entry name" value="Alanine--tRNA ligase, cytoplasmic"/>
    <property type="match status" value="1"/>
</dbReference>
<dbReference type="PRINTS" id="PR00980">
    <property type="entry name" value="TRNASYNTHALA"/>
</dbReference>
<dbReference type="Gene3D" id="2.40.30.130">
    <property type="match status" value="1"/>
</dbReference>
<dbReference type="SUPFAM" id="SSF55681">
    <property type="entry name" value="Class II aaRS and biotin synthetases"/>
    <property type="match status" value="1"/>
</dbReference>
<dbReference type="GO" id="GO:0008270">
    <property type="term" value="F:zinc ion binding"/>
    <property type="evidence" value="ECO:0007669"/>
    <property type="project" value="UniProtKB-UniRule"/>
</dbReference>
<comment type="similarity">
    <text evidence="2 12">Belongs to the class-II aminoacyl-tRNA synthetase family.</text>
</comment>
<keyword evidence="12" id="KW-0963">Cytoplasm</keyword>
<proteinExistence type="inferred from homology"/>
<keyword evidence="9 12" id="KW-0694">RNA-binding</keyword>
<evidence type="ECO:0000313" key="16">
    <source>
        <dbReference type="EMBL" id="EDB4030445.1"/>
    </source>
</evidence>
<dbReference type="InterPro" id="IPR009000">
    <property type="entry name" value="Transl_B-barrel_sf"/>
</dbReference>
<feature type="coiled-coil region" evidence="13">
    <location>
        <begin position="346"/>
        <end position="388"/>
    </location>
</feature>
<dbReference type="Pfam" id="PF01411">
    <property type="entry name" value="tRNA-synt_2c"/>
    <property type="match status" value="1"/>
</dbReference>
<comment type="catalytic activity">
    <reaction evidence="12">
        <text>tRNA(Ala) + L-alanine + ATP = L-alanyl-tRNA(Ala) + AMP + diphosphate</text>
        <dbReference type="Rhea" id="RHEA:12540"/>
        <dbReference type="Rhea" id="RHEA-COMP:9657"/>
        <dbReference type="Rhea" id="RHEA-COMP:9923"/>
        <dbReference type="ChEBI" id="CHEBI:30616"/>
        <dbReference type="ChEBI" id="CHEBI:33019"/>
        <dbReference type="ChEBI" id="CHEBI:57972"/>
        <dbReference type="ChEBI" id="CHEBI:78442"/>
        <dbReference type="ChEBI" id="CHEBI:78497"/>
        <dbReference type="ChEBI" id="CHEBI:456215"/>
        <dbReference type="EC" id="6.1.1.7"/>
    </reaction>
</comment>
<keyword evidence="4 12" id="KW-0436">Ligase</keyword>
<dbReference type="PANTHER" id="PTHR11777">
    <property type="entry name" value="ALANYL-TRNA SYNTHETASE"/>
    <property type="match status" value="1"/>
</dbReference>
<dbReference type="InterPro" id="IPR018165">
    <property type="entry name" value="Ala-tRNA-synth_IIc_core"/>
</dbReference>
<dbReference type="Gene3D" id="6.10.250.550">
    <property type="match status" value="1"/>
</dbReference>
<dbReference type="EC" id="6.1.1.7" evidence="12"/>
<comment type="function">
    <text evidence="12">Catalyzes the attachment of alanine to tRNA(Ala) in a two-step reaction: alanine is first activated by ATP to form Ala-AMP and then transferred to the acceptor end of tRNA(Ala). Also edits incorrectly charged Ser-tRNA(Ala) and Gly-tRNA(Ala) via its editing domain.</text>
</comment>
<feature type="binding site" evidence="12">
    <location>
        <position position="568"/>
    </location>
    <ligand>
        <name>Zn(2+)</name>
        <dbReference type="ChEBI" id="CHEBI:29105"/>
    </ligand>
</feature>
<dbReference type="InterPro" id="IPR023033">
    <property type="entry name" value="Ala_tRNA_ligase_euk/bac"/>
</dbReference>
<dbReference type="PANTHER" id="PTHR11777:SF9">
    <property type="entry name" value="ALANINE--TRNA LIGASE, CYTOPLASMIC"/>
    <property type="match status" value="1"/>
</dbReference>
<dbReference type="GO" id="GO:0005524">
    <property type="term" value="F:ATP binding"/>
    <property type="evidence" value="ECO:0007669"/>
    <property type="project" value="UniProtKB-UniRule"/>
</dbReference>
<dbReference type="FunFam" id="3.10.310.40:FF:000001">
    <property type="entry name" value="Alanine--tRNA ligase"/>
    <property type="match status" value="1"/>
</dbReference>
<dbReference type="PROSITE" id="PS50860">
    <property type="entry name" value="AA_TRNA_LIGASE_II_ALA"/>
    <property type="match status" value="1"/>
</dbReference>
<dbReference type="GO" id="GO:0002161">
    <property type="term" value="F:aminoacyl-tRNA deacylase activity"/>
    <property type="evidence" value="ECO:0007669"/>
    <property type="project" value="TreeGrafter"/>
</dbReference>
<name>A0A5Y9PZ20_SALER</name>
<keyword evidence="11 12" id="KW-0030">Aminoacyl-tRNA synthetase</keyword>
<evidence type="ECO:0000259" key="14">
    <source>
        <dbReference type="PROSITE" id="PS50860"/>
    </source>
</evidence>
<dbReference type="CDD" id="cd00673">
    <property type="entry name" value="AlaRS_core"/>
    <property type="match status" value="1"/>
</dbReference>
<dbReference type="Gene3D" id="3.30.54.20">
    <property type="match status" value="1"/>
</dbReference>
<evidence type="ECO:0000256" key="2">
    <source>
        <dbReference type="ARBA" id="ARBA00008226"/>
    </source>
</evidence>
<evidence type="ECO:0000256" key="13">
    <source>
        <dbReference type="SAM" id="Coils"/>
    </source>
</evidence>
<dbReference type="InterPro" id="IPR018163">
    <property type="entry name" value="Thr/Ala-tRNA-synth_IIc_edit"/>
</dbReference>
<evidence type="ECO:0000256" key="5">
    <source>
        <dbReference type="ARBA" id="ARBA00022723"/>
    </source>
</evidence>
<evidence type="ECO:0000256" key="3">
    <source>
        <dbReference type="ARBA" id="ARBA00022555"/>
    </source>
</evidence>
<dbReference type="GO" id="GO:0005829">
    <property type="term" value="C:cytosol"/>
    <property type="evidence" value="ECO:0007669"/>
    <property type="project" value="TreeGrafter"/>
</dbReference>
<keyword evidence="10 12" id="KW-0648">Protein biosynthesis</keyword>
<dbReference type="Pfam" id="PF07973">
    <property type="entry name" value="tRNA_SAD"/>
    <property type="match status" value="1"/>
</dbReference>
<dbReference type="InterPro" id="IPR003156">
    <property type="entry name" value="DHHA1_dom"/>
</dbReference>
<dbReference type="InterPro" id="IPR012947">
    <property type="entry name" value="tRNA_SAD"/>
</dbReference>
<dbReference type="AlphaFoldDB" id="A0A5Y9PZ20"/>
<dbReference type="InterPro" id="IPR018164">
    <property type="entry name" value="Ala-tRNA-synth_IIc_N"/>
</dbReference>
<comment type="domain">
    <text evidence="12">Consists of three domains; the N-terminal catalytic domain, the editing domain and the C-terminal C-Ala domain. The editing domain removes incorrectly charged amino acids, while the C-Ala domain, along with tRNA(Ala), serves as a bridge to cooperatively bring together the editing and aminoacylation centers thus stimulating deacylation of misacylated tRNAs.</text>
</comment>
<feature type="coiled-coil region" evidence="13">
    <location>
        <begin position="732"/>
        <end position="759"/>
    </location>
</feature>
<dbReference type="GO" id="GO:0045892">
    <property type="term" value="P:negative regulation of DNA-templated transcription"/>
    <property type="evidence" value="ECO:0007669"/>
    <property type="project" value="TreeGrafter"/>
</dbReference>
<feature type="binding site" evidence="12">
    <location>
        <position position="666"/>
    </location>
    <ligand>
        <name>Zn(2+)</name>
        <dbReference type="ChEBI" id="CHEBI:29105"/>
    </ligand>
</feature>
<keyword evidence="13" id="KW-0175">Coiled coil</keyword>
<gene>
    <name evidence="12 15" type="primary">alaS</name>
    <name evidence="16" type="ORF">A6J25_07775</name>
    <name evidence="15" type="ORF">F0Z77_10410</name>
</gene>
<dbReference type="Pfam" id="PF02272">
    <property type="entry name" value="DHHA1"/>
    <property type="match status" value="1"/>
</dbReference>
<dbReference type="Gene3D" id="3.30.930.10">
    <property type="entry name" value="Bira Bifunctional Protein, Domain 2"/>
    <property type="match status" value="1"/>
</dbReference>
<evidence type="ECO:0000256" key="7">
    <source>
        <dbReference type="ARBA" id="ARBA00022833"/>
    </source>
</evidence>
<dbReference type="GO" id="GO:0006419">
    <property type="term" value="P:alanyl-tRNA aminoacylation"/>
    <property type="evidence" value="ECO:0007669"/>
    <property type="project" value="UniProtKB-UniRule"/>
</dbReference>
<comment type="subunit">
    <text evidence="12">Homotetramer.</text>
</comment>
<evidence type="ECO:0000313" key="15">
    <source>
        <dbReference type="EMBL" id="ECQ7806597.1"/>
    </source>
</evidence>
<comment type="caution">
    <text evidence="15">The sequence shown here is derived from an EMBL/GenBank/DDBJ whole genome shotgun (WGS) entry which is preliminary data.</text>
</comment>
<evidence type="ECO:0000256" key="6">
    <source>
        <dbReference type="ARBA" id="ARBA00022741"/>
    </source>
</evidence>
<reference evidence="15" key="1">
    <citation type="submission" date="2019-09" db="EMBL/GenBank/DDBJ databases">
        <authorList>
            <consortium name="PulseNet: The National Subtyping Network for Foodborne Disease Surveillance"/>
            <person name="Tarr C.L."/>
            <person name="Trees E."/>
            <person name="Katz L.S."/>
            <person name="Carleton-Romer H.A."/>
            <person name="Stroika S."/>
            <person name="Kucerova Z."/>
            <person name="Roache K.F."/>
            <person name="Sabol A.L."/>
            <person name="Besser J."/>
            <person name="Gerner-Smidt P."/>
        </authorList>
    </citation>
    <scope>NUCLEOTIDE SEQUENCE</scope>
    <source>
        <strain evidence="16">PNUSAS001905</strain>
        <strain evidence="15">PNUSAS076849</strain>
    </source>
</reference>
<dbReference type="FunFam" id="2.40.30.130:FF:000001">
    <property type="entry name" value="Alanine--tRNA ligase"/>
    <property type="match status" value="1"/>
</dbReference>
<evidence type="ECO:0000256" key="11">
    <source>
        <dbReference type="ARBA" id="ARBA00023146"/>
    </source>
</evidence>
<dbReference type="SUPFAM" id="SSF101353">
    <property type="entry name" value="Putative anticodon-binding domain of alanyl-tRNA synthetase (AlaRS)"/>
    <property type="match status" value="1"/>
</dbReference>
<dbReference type="InterPro" id="IPR018162">
    <property type="entry name" value="Ala-tRNA-ligase_IIc_anticod-bd"/>
</dbReference>
<dbReference type="RefSeq" id="WP_114049031.1">
    <property type="nucleotide sequence ID" value="NZ_CP030180.1"/>
</dbReference>
<evidence type="ECO:0000256" key="8">
    <source>
        <dbReference type="ARBA" id="ARBA00022840"/>
    </source>
</evidence>
<dbReference type="GO" id="GO:0004813">
    <property type="term" value="F:alanine-tRNA ligase activity"/>
    <property type="evidence" value="ECO:0007669"/>
    <property type="project" value="UniProtKB-UniRule"/>
</dbReference>
<dbReference type="InterPro" id="IPR045864">
    <property type="entry name" value="aa-tRNA-synth_II/BPL/LPL"/>
</dbReference>
<dbReference type="NCBIfam" id="TIGR00344">
    <property type="entry name" value="alaS"/>
    <property type="match status" value="1"/>
</dbReference>
<comment type="cofactor">
    <cofactor evidence="12">
        <name>Zn(2+)</name>
        <dbReference type="ChEBI" id="CHEBI:29105"/>
    </cofactor>
    <text evidence="12">Binds 1 zinc ion per subunit.</text>
</comment>
<sequence>MSKSTAEIRQAFLDFFHSKGHQVVASSSLVPNNDPTLLFTNAGMNQFKDVFLGLDKRNYSRATTSQRCVRAGGKHNDLENVGYTARHHTFFEMLGNFSFGDYFKHDAIQFAWELLTGENWFALPKERLWVTVYETDDEAYEIWEKEVGIPRERIIRIGDNKGAPYASDNFWQMGDTGPCGPCTEIFYDHGDHIWGGPPGSPEEDGDRYIEIWNIVFMQFNRQADGTMEPLPKPSVDTGMGLERIAAVLQHVNSNYEIDLFRTLIEAVAKVTGATDLGNKSLRVIADHIRSCAFLVADGVLPSNENRGYVLRRIIRRAVRHGNMLGAKETFFYKLVGPLIEVMGSAGEELKRQQAQVEQVLKTEEEQFARTLERGLALLDEELAKLQGDTLDGETAFRLYDTYGFPVDLTADVCRERNIKVDEAGFEAAMEEQRRRAREASGFGADYNAMIRVDSASEFKGYDHLELNGKVTALFVDGKAVEAINAGQEAVVVLDQTPFYAESGGQVGDKGELKGAGFTFAVDDTQKYGQAIGHLGKLSAGALKVGDAVQADVDEVRRARIRLNHSATHLMHAALRQVLGTHVAQKGSLVSDKVLRFDFSHNEAMKPSEIREVEDLVNAQIRRNLPIETHIMDLEAAKAKGAMALFGEKYDERVRVLSMGDFSTELCGGTHATRTGDIGLFRIISESGTAAGVRRIEAVTGEGAMATVHAQSDRLNDIAHLLKGDSQNLGDKVRAVLERTRQLEKELQQLKDQAAAQESANLSSKAVDLNGVKLLVSELAGVEPKMLRTMVDDLKNQLGSTVIVLATVVEGKVSLIAGVSKDVTDRVKAGELIGMVAQQVGGKGGGRPDMAQAGGTDAAALPAALASVQGWVSAKLQ</sequence>